<sequence length="166" mass="18668">MVNDMAEDVLMKNNTQVENVPTEKYLTFFIDGQLFAIPSSEVVEIIRMQPITFVPKLPPFIIGVINLRGKIVPLVDVRLKFNKEKREYDDHTSIIVAEVSELSVGLIVDSVNDVTNIAKNQISETPRLAKDSVNNFVKGIATLNDNAIMLLDIERILTDEDDDQIP</sequence>
<gene>
    <name evidence="2" type="primary">cheW_1</name>
    <name evidence="2" type="ORF">CAGA_16430</name>
</gene>
<feature type="domain" description="CheW-like" evidence="1">
    <location>
        <begin position="22"/>
        <end position="162"/>
    </location>
</feature>
<dbReference type="PANTHER" id="PTHR22617:SF23">
    <property type="entry name" value="CHEMOTAXIS PROTEIN CHEW"/>
    <property type="match status" value="1"/>
</dbReference>
<dbReference type="Gene3D" id="2.40.50.180">
    <property type="entry name" value="CheA-289, Domain 4"/>
    <property type="match status" value="1"/>
</dbReference>
<dbReference type="GO" id="GO:0007165">
    <property type="term" value="P:signal transduction"/>
    <property type="evidence" value="ECO:0007669"/>
    <property type="project" value="InterPro"/>
</dbReference>
<dbReference type="InterPro" id="IPR002545">
    <property type="entry name" value="CheW-lke_dom"/>
</dbReference>
<dbReference type="Gene3D" id="2.30.30.40">
    <property type="entry name" value="SH3 Domains"/>
    <property type="match status" value="1"/>
</dbReference>
<organism evidence="2 3">
    <name type="scientific">Caproiciproducens galactitolivorans</name>
    <dbReference type="NCBI Taxonomy" id="642589"/>
    <lineage>
        <taxon>Bacteria</taxon>
        <taxon>Bacillati</taxon>
        <taxon>Bacillota</taxon>
        <taxon>Clostridia</taxon>
        <taxon>Eubacteriales</taxon>
        <taxon>Acutalibacteraceae</taxon>
        <taxon>Caproiciproducens</taxon>
    </lineage>
</organism>
<dbReference type="PROSITE" id="PS50851">
    <property type="entry name" value="CHEW"/>
    <property type="match status" value="1"/>
</dbReference>
<dbReference type="Proteomes" id="UP000297714">
    <property type="component" value="Unassembled WGS sequence"/>
</dbReference>
<keyword evidence="3" id="KW-1185">Reference proteome</keyword>
<dbReference type="GO" id="GO:0005829">
    <property type="term" value="C:cytosol"/>
    <property type="evidence" value="ECO:0007669"/>
    <property type="project" value="TreeGrafter"/>
</dbReference>
<dbReference type="InterPro" id="IPR036061">
    <property type="entry name" value="CheW-like_dom_sf"/>
</dbReference>
<protein>
    <submittedName>
        <fullName evidence="2">Chemotaxis protein CheW</fullName>
    </submittedName>
</protein>
<dbReference type="EMBL" id="SRMQ01000007">
    <property type="protein sequence ID" value="TGJ76182.1"/>
    <property type="molecule type" value="Genomic_DNA"/>
</dbReference>
<dbReference type="CDD" id="cd00732">
    <property type="entry name" value="CheW"/>
    <property type="match status" value="1"/>
</dbReference>
<evidence type="ECO:0000313" key="2">
    <source>
        <dbReference type="EMBL" id="TGJ76182.1"/>
    </source>
</evidence>
<dbReference type="Pfam" id="PF01584">
    <property type="entry name" value="CheW"/>
    <property type="match status" value="1"/>
</dbReference>
<dbReference type="SUPFAM" id="SSF50341">
    <property type="entry name" value="CheW-like"/>
    <property type="match status" value="1"/>
</dbReference>
<dbReference type="AlphaFoldDB" id="A0A4Z0YGY4"/>
<proteinExistence type="predicted"/>
<name>A0A4Z0YGY4_9FIRM</name>
<evidence type="ECO:0000259" key="1">
    <source>
        <dbReference type="PROSITE" id="PS50851"/>
    </source>
</evidence>
<dbReference type="InterPro" id="IPR039315">
    <property type="entry name" value="CheW"/>
</dbReference>
<dbReference type="SMART" id="SM00260">
    <property type="entry name" value="CheW"/>
    <property type="match status" value="1"/>
</dbReference>
<reference evidence="2 3" key="1">
    <citation type="submission" date="2019-04" db="EMBL/GenBank/DDBJ databases">
        <authorList>
            <person name="Poehlein A."/>
            <person name="Bengelsdorf F.R."/>
            <person name="Duerre P."/>
            <person name="Daniel R."/>
        </authorList>
    </citation>
    <scope>NUCLEOTIDE SEQUENCE [LARGE SCALE GENOMIC DNA]</scope>
    <source>
        <strain evidence="2 3">BS-1</strain>
    </source>
</reference>
<comment type="caution">
    <text evidence="2">The sequence shown here is derived from an EMBL/GenBank/DDBJ whole genome shotgun (WGS) entry which is preliminary data.</text>
</comment>
<accession>A0A4Z0YGY4</accession>
<dbReference type="GO" id="GO:0006935">
    <property type="term" value="P:chemotaxis"/>
    <property type="evidence" value="ECO:0007669"/>
    <property type="project" value="InterPro"/>
</dbReference>
<dbReference type="PANTHER" id="PTHR22617">
    <property type="entry name" value="CHEMOTAXIS SENSOR HISTIDINE KINASE-RELATED"/>
    <property type="match status" value="1"/>
</dbReference>
<evidence type="ECO:0000313" key="3">
    <source>
        <dbReference type="Proteomes" id="UP000297714"/>
    </source>
</evidence>